<name>A0AA48WEM3_9BURK</name>
<keyword evidence="1" id="KW-0472">Membrane</keyword>
<dbReference type="EMBL" id="CP065053">
    <property type="protein sequence ID" value="QPI51210.1"/>
    <property type="molecule type" value="Genomic_DNA"/>
</dbReference>
<accession>A0AA48WEM3</accession>
<sequence>MTLRSVLFVGLATVHAVIGWIWAGTGTLGPAIAATIYGPLFVLDALGLPVFGSGASGGWAAPSLLGWVCVVLVWAAIWWGAAALLARLRRR</sequence>
<gene>
    <name evidence="2" type="ORF">IV454_06695</name>
</gene>
<feature type="transmembrane region" description="Helical" evidence="1">
    <location>
        <begin position="64"/>
        <end position="86"/>
    </location>
</feature>
<dbReference type="RefSeq" id="WP_206090830.1">
    <property type="nucleotide sequence ID" value="NZ_CP065053.1"/>
</dbReference>
<feature type="transmembrane region" description="Helical" evidence="1">
    <location>
        <begin position="6"/>
        <end position="24"/>
    </location>
</feature>
<evidence type="ECO:0000313" key="2">
    <source>
        <dbReference type="EMBL" id="QPI51210.1"/>
    </source>
</evidence>
<keyword evidence="3" id="KW-1185">Reference proteome</keyword>
<keyword evidence="1" id="KW-1133">Transmembrane helix</keyword>
<evidence type="ECO:0000256" key="1">
    <source>
        <dbReference type="SAM" id="Phobius"/>
    </source>
</evidence>
<protein>
    <submittedName>
        <fullName evidence="2">Uncharacterized protein</fullName>
    </submittedName>
</protein>
<keyword evidence="1" id="KW-0812">Transmembrane</keyword>
<proteinExistence type="predicted"/>
<dbReference type="Proteomes" id="UP000662888">
    <property type="component" value="Chromosome"/>
</dbReference>
<reference evidence="2 3" key="1">
    <citation type="submission" date="2020-11" db="EMBL/GenBank/DDBJ databases">
        <authorList>
            <person name="Sun Q."/>
        </authorList>
    </citation>
    <scope>NUCLEOTIDE SEQUENCE [LARGE SCALE GENOMIC DNA]</scope>
    <source>
        <strain evidence="2 3">P8398</strain>
    </source>
</reference>
<organism evidence="2 3">
    <name type="scientific">Massilia antarctica</name>
    <dbReference type="NCBI Taxonomy" id="2765360"/>
    <lineage>
        <taxon>Bacteria</taxon>
        <taxon>Pseudomonadati</taxon>
        <taxon>Pseudomonadota</taxon>
        <taxon>Betaproteobacteria</taxon>
        <taxon>Burkholderiales</taxon>
        <taxon>Oxalobacteraceae</taxon>
        <taxon>Telluria group</taxon>
        <taxon>Massilia</taxon>
    </lineage>
</organism>
<evidence type="ECO:0000313" key="3">
    <source>
        <dbReference type="Proteomes" id="UP000662888"/>
    </source>
</evidence>